<keyword evidence="2" id="KW-1185">Reference proteome</keyword>
<dbReference type="RefSeq" id="WP_301813441.1">
    <property type="nucleotide sequence ID" value="NZ_JAUJZH010000021.1"/>
</dbReference>
<reference evidence="1" key="1">
    <citation type="submission" date="2023-06" db="EMBL/GenBank/DDBJ databases">
        <authorList>
            <person name="Jiang Y."/>
            <person name="Liu Q."/>
        </authorList>
    </citation>
    <scope>NUCLEOTIDE SEQUENCE</scope>
    <source>
        <strain evidence="1">CGMCC 1.12090</strain>
    </source>
</reference>
<evidence type="ECO:0000313" key="1">
    <source>
        <dbReference type="EMBL" id="MDO1535655.1"/>
    </source>
</evidence>
<protein>
    <submittedName>
        <fullName evidence="1">Uncharacterized protein</fullName>
    </submittedName>
</protein>
<proteinExistence type="predicted"/>
<evidence type="ECO:0000313" key="2">
    <source>
        <dbReference type="Proteomes" id="UP001169027"/>
    </source>
</evidence>
<comment type="caution">
    <text evidence="1">The sequence shown here is derived from an EMBL/GenBank/DDBJ whole genome shotgun (WGS) entry which is preliminary data.</text>
</comment>
<dbReference type="EMBL" id="JAUKVY010000021">
    <property type="protein sequence ID" value="MDO1535655.1"/>
    <property type="molecule type" value="Genomic_DNA"/>
</dbReference>
<name>A0ABT8SA35_9BURK</name>
<accession>A0ABT8SA35</accession>
<dbReference type="Proteomes" id="UP001169027">
    <property type="component" value="Unassembled WGS sequence"/>
</dbReference>
<sequence>MTSSLSSMPKGTFDSKLAKVVFGDDVTRQRGPLSSEQQKECAEKLLRWLESTPSIVIARHACEVDRQLVSKLHGEHLRVVVKWFAENAASVGGLMPKVTRYATAMTRAVGYNSLYQPGPLERFRLALEMDNQSGSTTSSGS</sequence>
<organism evidence="1 2">
    <name type="scientific">Variovorax ginsengisoli</name>
    <dbReference type="NCBI Taxonomy" id="363844"/>
    <lineage>
        <taxon>Bacteria</taxon>
        <taxon>Pseudomonadati</taxon>
        <taxon>Pseudomonadota</taxon>
        <taxon>Betaproteobacteria</taxon>
        <taxon>Burkholderiales</taxon>
        <taxon>Comamonadaceae</taxon>
        <taxon>Variovorax</taxon>
    </lineage>
</organism>
<gene>
    <name evidence="1" type="ORF">Q2T77_25555</name>
</gene>